<evidence type="ECO:0000313" key="6">
    <source>
        <dbReference type="Proteomes" id="UP000633509"/>
    </source>
</evidence>
<accession>A0ABR9LQS9</accession>
<keyword evidence="2" id="KW-0813">Transport</keyword>
<dbReference type="InterPro" id="IPR030678">
    <property type="entry name" value="Peptide/Ni-bd"/>
</dbReference>
<gene>
    <name evidence="5" type="ORF">H4W80_001266</name>
</gene>
<protein>
    <submittedName>
        <fullName evidence="5">Peptide/nickel transport system substrate-binding protein</fullName>
    </submittedName>
</protein>
<dbReference type="Pfam" id="PF00496">
    <property type="entry name" value="SBP_bac_5"/>
    <property type="match status" value="1"/>
</dbReference>
<comment type="caution">
    <text evidence="5">The sequence shown here is derived from an EMBL/GenBank/DDBJ whole genome shotgun (WGS) entry which is preliminary data.</text>
</comment>
<dbReference type="PANTHER" id="PTHR30290">
    <property type="entry name" value="PERIPLASMIC BINDING COMPONENT OF ABC TRANSPORTER"/>
    <property type="match status" value="1"/>
</dbReference>
<sequence>MYPSNRHVESIPRASALSRRTLLSGLAVLGAAGLAGCRSAVNESKTAGAVSGPARGGTLVATVAAPPDPGAYFTGRPGNIFWNRNVLETLVLVDQDNKPQPLLATKWELRDDNRTLVLSLREGVTFHGGRAFTAEDVVFTLEREMAGDGLATLTGAMKGWKVSATGEHEVTITSPRPLQEVVLDILDSTPIIDRESYKGLADGSKVIGTGPFLWSGYKAGTEIKMTRNDAYWEKGLPYLDGIELTVIGDSTAQLAALRSGRAHLANGLNIQDAKTVVDDKKFHLDLNHGLVYALGFDVTKAPFDKPEVRRAIGYAIDRQRINQQVFGGVGTTTSLPWSDDATGYPAELAATYSYQPDRAKKMIEDAGAAGARVEIAVHALPVPRNVIEIVSRNLADVGLKPSALELPPAEFEPRRIAGKLGPAFLTWTAVAKLPPALSLYGYPDLRPAKNTSNYADAGYRERAQALIDSADESETAQRLKDLSQYLLDAAFLQTIAIVPATVVRADAARDILVSRYGRSMRAAYLTP</sequence>
<reference evidence="5 6" key="1">
    <citation type="submission" date="2020-10" db="EMBL/GenBank/DDBJ databases">
        <title>Sequencing the genomes of 1000 actinobacteria strains.</title>
        <authorList>
            <person name="Klenk H.-P."/>
        </authorList>
    </citation>
    <scope>NUCLEOTIDE SEQUENCE [LARGE SCALE GENOMIC DNA]</scope>
    <source>
        <strain evidence="5 6">DSM 43173</strain>
    </source>
</reference>
<dbReference type="PIRSF" id="PIRSF002741">
    <property type="entry name" value="MppA"/>
    <property type="match status" value="1"/>
</dbReference>
<evidence type="ECO:0000256" key="2">
    <source>
        <dbReference type="ARBA" id="ARBA00022448"/>
    </source>
</evidence>
<dbReference type="SUPFAM" id="SSF53850">
    <property type="entry name" value="Periplasmic binding protein-like II"/>
    <property type="match status" value="1"/>
</dbReference>
<keyword evidence="3" id="KW-0732">Signal</keyword>
<name>A0ABR9LQS9_9ACTN</name>
<dbReference type="InterPro" id="IPR006311">
    <property type="entry name" value="TAT_signal"/>
</dbReference>
<dbReference type="RefSeq" id="WP_192784181.1">
    <property type="nucleotide sequence ID" value="NZ_JADBEK010000001.1"/>
</dbReference>
<evidence type="ECO:0000256" key="1">
    <source>
        <dbReference type="ARBA" id="ARBA00005695"/>
    </source>
</evidence>
<dbReference type="PROSITE" id="PS51318">
    <property type="entry name" value="TAT"/>
    <property type="match status" value="1"/>
</dbReference>
<dbReference type="InterPro" id="IPR039424">
    <property type="entry name" value="SBP_5"/>
</dbReference>
<dbReference type="Gene3D" id="3.10.105.10">
    <property type="entry name" value="Dipeptide-binding Protein, Domain 3"/>
    <property type="match status" value="1"/>
</dbReference>
<dbReference type="PANTHER" id="PTHR30290:SF9">
    <property type="entry name" value="OLIGOPEPTIDE-BINDING PROTEIN APPA"/>
    <property type="match status" value="1"/>
</dbReference>
<dbReference type="EMBL" id="JADBEK010000001">
    <property type="protein sequence ID" value="MBE1583008.1"/>
    <property type="molecule type" value="Genomic_DNA"/>
</dbReference>
<dbReference type="CDD" id="cd00995">
    <property type="entry name" value="PBP2_NikA_DppA_OppA_like"/>
    <property type="match status" value="1"/>
</dbReference>
<keyword evidence="6" id="KW-1185">Reference proteome</keyword>
<feature type="domain" description="Solute-binding protein family 5" evidence="4">
    <location>
        <begin position="98"/>
        <end position="436"/>
    </location>
</feature>
<evidence type="ECO:0000313" key="5">
    <source>
        <dbReference type="EMBL" id="MBE1583008.1"/>
    </source>
</evidence>
<evidence type="ECO:0000256" key="3">
    <source>
        <dbReference type="ARBA" id="ARBA00022729"/>
    </source>
</evidence>
<dbReference type="Proteomes" id="UP000633509">
    <property type="component" value="Unassembled WGS sequence"/>
</dbReference>
<dbReference type="Gene3D" id="3.40.190.10">
    <property type="entry name" value="Periplasmic binding protein-like II"/>
    <property type="match status" value="1"/>
</dbReference>
<evidence type="ECO:0000259" key="4">
    <source>
        <dbReference type="Pfam" id="PF00496"/>
    </source>
</evidence>
<organism evidence="5 6">
    <name type="scientific">Nonomuraea angiospora</name>
    <dbReference type="NCBI Taxonomy" id="46172"/>
    <lineage>
        <taxon>Bacteria</taxon>
        <taxon>Bacillati</taxon>
        <taxon>Actinomycetota</taxon>
        <taxon>Actinomycetes</taxon>
        <taxon>Streptosporangiales</taxon>
        <taxon>Streptosporangiaceae</taxon>
        <taxon>Nonomuraea</taxon>
    </lineage>
</organism>
<proteinExistence type="inferred from homology"/>
<dbReference type="InterPro" id="IPR000914">
    <property type="entry name" value="SBP_5_dom"/>
</dbReference>
<comment type="similarity">
    <text evidence="1">Belongs to the bacterial solute-binding protein 5 family.</text>
</comment>